<reference evidence="1 2" key="1">
    <citation type="submission" date="2021-07" db="EMBL/GenBank/DDBJ databases">
        <title>Paenibacillus radiodurans sp. nov., isolated from the southeastern edge of Tengger Desert.</title>
        <authorList>
            <person name="Zhang G."/>
        </authorList>
    </citation>
    <scope>NUCLEOTIDE SEQUENCE [LARGE SCALE GENOMIC DNA]</scope>
    <source>
        <strain evidence="1 2">CCM 7311</strain>
    </source>
</reference>
<feature type="non-terminal residue" evidence="1">
    <location>
        <position position="1"/>
    </location>
</feature>
<comment type="caution">
    <text evidence="1">The sequence shown here is derived from an EMBL/GenBank/DDBJ whole genome shotgun (WGS) entry which is preliminary data.</text>
</comment>
<evidence type="ECO:0000313" key="2">
    <source>
        <dbReference type="Proteomes" id="UP001519887"/>
    </source>
</evidence>
<sequence length="138" mass="14701">QQEGKRVYAEMLGGGMAFGDLAQSITDAIRNSGLRLEQIDGVLIDSAGRPGELEDQMRIIEELFAGCGTPVTCLNEQSGYGESISSLTPVSTAAQWIHAGSQLGIQGQKRDYFLTVSIAINGNTAAAVIGRIKEEENK</sequence>
<protein>
    <submittedName>
        <fullName evidence="1">Uncharacterized protein</fullName>
    </submittedName>
</protein>
<organism evidence="1 2">
    <name type="scientific">Paenibacillus sepulcri</name>
    <dbReference type="NCBI Taxonomy" id="359917"/>
    <lineage>
        <taxon>Bacteria</taxon>
        <taxon>Bacillati</taxon>
        <taxon>Bacillota</taxon>
        <taxon>Bacilli</taxon>
        <taxon>Bacillales</taxon>
        <taxon>Paenibacillaceae</taxon>
        <taxon>Paenibacillus</taxon>
    </lineage>
</organism>
<keyword evidence="2" id="KW-1185">Reference proteome</keyword>
<evidence type="ECO:0000313" key="1">
    <source>
        <dbReference type="EMBL" id="MBW7460837.1"/>
    </source>
</evidence>
<name>A0ABS7CIS6_9BACL</name>
<accession>A0ABS7CIS6</accession>
<proteinExistence type="predicted"/>
<dbReference type="EMBL" id="JAHZIK010002496">
    <property type="protein sequence ID" value="MBW7460837.1"/>
    <property type="molecule type" value="Genomic_DNA"/>
</dbReference>
<dbReference type="Proteomes" id="UP001519887">
    <property type="component" value="Unassembled WGS sequence"/>
</dbReference>
<gene>
    <name evidence="1" type="ORF">K0U00_42930</name>
</gene>